<keyword evidence="3 6" id="KW-0378">Hydrolase</keyword>
<dbReference type="CDD" id="cd07324">
    <property type="entry name" value="M48C_Oma1-like"/>
    <property type="match status" value="1"/>
</dbReference>
<keyword evidence="1 6" id="KW-0645">Protease</keyword>
<dbReference type="Gene3D" id="3.30.2010.10">
    <property type="entry name" value="Metalloproteases ('zincins'), catalytic domain"/>
    <property type="match status" value="1"/>
</dbReference>
<evidence type="ECO:0000256" key="6">
    <source>
        <dbReference type="RuleBase" id="RU003983"/>
    </source>
</evidence>
<dbReference type="GO" id="GO:0004222">
    <property type="term" value="F:metalloendopeptidase activity"/>
    <property type="evidence" value="ECO:0007669"/>
    <property type="project" value="InterPro"/>
</dbReference>
<feature type="domain" description="Peptidase M48" evidence="7">
    <location>
        <begin position="34"/>
        <end position="219"/>
    </location>
</feature>
<evidence type="ECO:0000256" key="2">
    <source>
        <dbReference type="ARBA" id="ARBA00022723"/>
    </source>
</evidence>
<name>A0A6L7FZU5_9RHOB</name>
<proteinExistence type="inferred from homology"/>
<evidence type="ECO:0000259" key="7">
    <source>
        <dbReference type="Pfam" id="PF01435"/>
    </source>
</evidence>
<accession>A0A6L7FZU5</accession>
<organism evidence="8 9">
    <name type="scientific">Pseudooceanicola albus</name>
    <dbReference type="NCBI Taxonomy" id="2692189"/>
    <lineage>
        <taxon>Bacteria</taxon>
        <taxon>Pseudomonadati</taxon>
        <taxon>Pseudomonadota</taxon>
        <taxon>Alphaproteobacteria</taxon>
        <taxon>Rhodobacterales</taxon>
        <taxon>Paracoccaceae</taxon>
        <taxon>Pseudooceanicola</taxon>
    </lineage>
</organism>
<dbReference type="GO" id="GO:0016020">
    <property type="term" value="C:membrane"/>
    <property type="evidence" value="ECO:0007669"/>
    <property type="project" value="TreeGrafter"/>
</dbReference>
<dbReference type="InterPro" id="IPR011990">
    <property type="entry name" value="TPR-like_helical_dom_sf"/>
</dbReference>
<comment type="caution">
    <text evidence="8">The sequence shown here is derived from an EMBL/GenBank/DDBJ whole genome shotgun (WGS) entry which is preliminary data.</text>
</comment>
<sequence>MPFVVILALCAQFLPGRAAQAGTLVRDPDIEHALSQLAAPVLQAVGLSGTTRILVIQDPEANAFVIDRSTIFLNSGMIEATESPGELQFVIAHEAAHIAYDHITRRRVNAADASRVAGLGAVLAIGGGALAGNAAAGVGAALGVGSSAERGLMAYSRAEETAADQAAIRAMASAGLGTAGAVTLMRRFAGQETLSASLQDPYTRSHPMSRDRLRALEALAQSYGTAPKGDSAAQAYWFARAQGKLSAFERAPAWTVARAKDSPTEDIRLMRLAIARHRQADWKGATALIDQALALRPRDPWYLELKGQILLEGRQFSAAEAAYAQASELAPDDALILASLGHAMVVQGGTARLKRAISVLERARQRDPRSPGALRDLGAAYAQTGQPGLAALSAAERHALSGRMHDAAILARRAAPLLSKGSPAWQRSQDVIFAAQGEE</sequence>
<dbReference type="InterPro" id="IPR001915">
    <property type="entry name" value="Peptidase_M48"/>
</dbReference>
<keyword evidence="4 6" id="KW-0862">Zinc</keyword>
<keyword evidence="9" id="KW-1185">Reference proteome</keyword>
<dbReference type="SUPFAM" id="SSF48452">
    <property type="entry name" value="TPR-like"/>
    <property type="match status" value="1"/>
</dbReference>
<comment type="cofactor">
    <cofactor evidence="6">
        <name>Zn(2+)</name>
        <dbReference type="ChEBI" id="CHEBI:29105"/>
    </cofactor>
    <text evidence="6">Binds 1 zinc ion per subunit.</text>
</comment>
<dbReference type="PANTHER" id="PTHR22726:SF1">
    <property type="entry name" value="METALLOENDOPEPTIDASE OMA1, MITOCHONDRIAL"/>
    <property type="match status" value="1"/>
</dbReference>
<evidence type="ECO:0000313" key="9">
    <source>
        <dbReference type="Proteomes" id="UP000477911"/>
    </source>
</evidence>
<keyword evidence="2" id="KW-0479">Metal-binding</keyword>
<dbReference type="Proteomes" id="UP000477911">
    <property type="component" value="Unassembled WGS sequence"/>
</dbReference>
<protein>
    <submittedName>
        <fullName evidence="8">M48 family metalloprotease</fullName>
    </submittedName>
</protein>
<dbReference type="GO" id="GO:0051603">
    <property type="term" value="P:proteolysis involved in protein catabolic process"/>
    <property type="evidence" value="ECO:0007669"/>
    <property type="project" value="TreeGrafter"/>
</dbReference>
<dbReference type="GO" id="GO:0046872">
    <property type="term" value="F:metal ion binding"/>
    <property type="evidence" value="ECO:0007669"/>
    <property type="project" value="UniProtKB-KW"/>
</dbReference>
<evidence type="ECO:0000256" key="1">
    <source>
        <dbReference type="ARBA" id="ARBA00022670"/>
    </source>
</evidence>
<comment type="similarity">
    <text evidence="6">Belongs to the peptidase M48 family.</text>
</comment>
<evidence type="ECO:0000256" key="3">
    <source>
        <dbReference type="ARBA" id="ARBA00022801"/>
    </source>
</evidence>
<dbReference type="Pfam" id="PF01435">
    <property type="entry name" value="Peptidase_M48"/>
    <property type="match status" value="1"/>
</dbReference>
<dbReference type="PANTHER" id="PTHR22726">
    <property type="entry name" value="METALLOENDOPEPTIDASE OMA1"/>
    <property type="match status" value="1"/>
</dbReference>
<dbReference type="InterPro" id="IPR051156">
    <property type="entry name" value="Mito/Outer_Membr_Metalloprot"/>
</dbReference>
<evidence type="ECO:0000256" key="5">
    <source>
        <dbReference type="ARBA" id="ARBA00023049"/>
    </source>
</evidence>
<evidence type="ECO:0000256" key="4">
    <source>
        <dbReference type="ARBA" id="ARBA00022833"/>
    </source>
</evidence>
<gene>
    <name evidence="8" type="ORF">GR170_03825</name>
</gene>
<reference evidence="8 9" key="1">
    <citation type="submission" date="2019-12" db="EMBL/GenBank/DDBJ databases">
        <authorList>
            <person name="Li M."/>
        </authorList>
    </citation>
    <scope>NUCLEOTIDE SEQUENCE [LARGE SCALE GENOMIC DNA]</scope>
    <source>
        <strain evidence="8 9">GBMRC 2024</strain>
    </source>
</reference>
<dbReference type="EMBL" id="WUMU01000003">
    <property type="protein sequence ID" value="MXN16952.1"/>
    <property type="molecule type" value="Genomic_DNA"/>
</dbReference>
<keyword evidence="5 6" id="KW-0482">Metalloprotease</keyword>
<evidence type="ECO:0000313" key="8">
    <source>
        <dbReference type="EMBL" id="MXN16952.1"/>
    </source>
</evidence>
<dbReference type="AlphaFoldDB" id="A0A6L7FZU5"/>
<dbReference type="Gene3D" id="1.25.40.10">
    <property type="entry name" value="Tetratricopeptide repeat domain"/>
    <property type="match status" value="1"/>
</dbReference>